<dbReference type="GeneID" id="19017274"/>
<dbReference type="RefSeq" id="XP_007514507.1">
    <property type="nucleotide sequence ID" value="XM_007514445.1"/>
</dbReference>
<protein>
    <submittedName>
        <fullName evidence="2">Uncharacterized protein</fullName>
    </submittedName>
</protein>
<proteinExistence type="predicted"/>
<accession>K8EA97</accession>
<feature type="chain" id="PRO_5003917025" evidence="1">
    <location>
        <begin position="18"/>
        <end position="68"/>
    </location>
</feature>
<dbReference type="KEGG" id="bpg:Bathy02g01600"/>
<name>K8EA97_9CHLO</name>
<evidence type="ECO:0000256" key="1">
    <source>
        <dbReference type="SAM" id="SignalP"/>
    </source>
</evidence>
<organism evidence="2 3">
    <name type="scientific">Bathycoccus prasinos</name>
    <dbReference type="NCBI Taxonomy" id="41875"/>
    <lineage>
        <taxon>Eukaryota</taxon>
        <taxon>Viridiplantae</taxon>
        <taxon>Chlorophyta</taxon>
        <taxon>Mamiellophyceae</taxon>
        <taxon>Mamiellales</taxon>
        <taxon>Bathycoccaceae</taxon>
        <taxon>Bathycoccus</taxon>
    </lineage>
</organism>
<dbReference type="AlphaFoldDB" id="K8EA97"/>
<reference evidence="2 3" key="1">
    <citation type="submission" date="2011-10" db="EMBL/GenBank/DDBJ databases">
        <authorList>
            <person name="Genoscope - CEA"/>
        </authorList>
    </citation>
    <scope>NUCLEOTIDE SEQUENCE [LARGE SCALE GENOMIC DNA]</scope>
    <source>
        <strain evidence="2 3">RCC 1105</strain>
    </source>
</reference>
<dbReference type="Proteomes" id="UP000198341">
    <property type="component" value="Chromosome 2"/>
</dbReference>
<sequence>MAWTNFVITGAAIVAVASLMRSDIRTSTSMLRRNVKTIRKMMEDVSNGESIGEVVKKGEEEIAKKLKK</sequence>
<dbReference type="OrthoDB" id="2019035at2759"/>
<evidence type="ECO:0000313" key="2">
    <source>
        <dbReference type="EMBL" id="CCO14747.1"/>
    </source>
</evidence>
<dbReference type="EMBL" id="FO082277">
    <property type="protein sequence ID" value="CCO14747.1"/>
    <property type="molecule type" value="Genomic_DNA"/>
</dbReference>
<gene>
    <name evidence="2" type="ORF">Bathy02g01600</name>
</gene>
<keyword evidence="1" id="KW-0732">Signal</keyword>
<keyword evidence="3" id="KW-1185">Reference proteome</keyword>
<evidence type="ECO:0000313" key="3">
    <source>
        <dbReference type="Proteomes" id="UP000198341"/>
    </source>
</evidence>
<feature type="signal peptide" evidence="1">
    <location>
        <begin position="1"/>
        <end position="17"/>
    </location>
</feature>